<dbReference type="AlphaFoldDB" id="A0A834NY11"/>
<evidence type="ECO:0000313" key="1">
    <source>
        <dbReference type="EMBL" id="KAF7420702.1"/>
    </source>
</evidence>
<accession>A0A834NY11</accession>
<sequence>MNPTRGKSTLQRPDWKETNRTGLYVSTSITMTPNAENYIENSNPMANTFSCYRNVDRMSFTLNVSSARCHSL</sequence>
<dbReference type="EMBL" id="JACSDY010000009">
    <property type="protein sequence ID" value="KAF7420702.1"/>
    <property type="molecule type" value="Genomic_DNA"/>
</dbReference>
<comment type="caution">
    <text evidence="1">The sequence shown here is derived from an EMBL/GenBank/DDBJ whole genome shotgun (WGS) entry which is preliminary data.</text>
</comment>
<reference evidence="1" key="1">
    <citation type="journal article" date="2020" name="G3 (Bethesda)">
        <title>High-Quality Assemblies for Three Invasive Social Wasps from the &lt;i&gt;Vespula&lt;/i&gt; Genus.</title>
        <authorList>
            <person name="Harrop T.W.R."/>
            <person name="Guhlin J."/>
            <person name="McLaughlin G.M."/>
            <person name="Permina E."/>
            <person name="Stockwell P."/>
            <person name="Gilligan J."/>
            <person name="Le Lec M.F."/>
            <person name="Gruber M.A.M."/>
            <person name="Quinn O."/>
            <person name="Lovegrove M."/>
            <person name="Duncan E.J."/>
            <person name="Remnant E.J."/>
            <person name="Van Eeckhoven J."/>
            <person name="Graham B."/>
            <person name="Knapp R.A."/>
            <person name="Langford K.W."/>
            <person name="Kronenberg Z."/>
            <person name="Press M.O."/>
            <person name="Eacker S.M."/>
            <person name="Wilson-Rankin E.E."/>
            <person name="Purcell J."/>
            <person name="Lester P.J."/>
            <person name="Dearden P.K."/>
        </authorList>
    </citation>
    <scope>NUCLEOTIDE SEQUENCE</scope>
    <source>
        <strain evidence="1">Volc-1</strain>
    </source>
</reference>
<organism evidence="1 2">
    <name type="scientific">Vespula pensylvanica</name>
    <name type="common">Western yellow jacket</name>
    <name type="synonym">Wasp</name>
    <dbReference type="NCBI Taxonomy" id="30213"/>
    <lineage>
        <taxon>Eukaryota</taxon>
        <taxon>Metazoa</taxon>
        <taxon>Ecdysozoa</taxon>
        <taxon>Arthropoda</taxon>
        <taxon>Hexapoda</taxon>
        <taxon>Insecta</taxon>
        <taxon>Pterygota</taxon>
        <taxon>Neoptera</taxon>
        <taxon>Endopterygota</taxon>
        <taxon>Hymenoptera</taxon>
        <taxon>Apocrita</taxon>
        <taxon>Aculeata</taxon>
        <taxon>Vespoidea</taxon>
        <taxon>Vespidae</taxon>
        <taxon>Vespinae</taxon>
        <taxon>Vespula</taxon>
    </lineage>
</organism>
<evidence type="ECO:0000313" key="2">
    <source>
        <dbReference type="Proteomes" id="UP000600918"/>
    </source>
</evidence>
<dbReference type="Proteomes" id="UP000600918">
    <property type="component" value="Unassembled WGS sequence"/>
</dbReference>
<name>A0A834NY11_VESPE</name>
<protein>
    <submittedName>
        <fullName evidence="1">Uncharacterized protein</fullName>
    </submittedName>
</protein>
<gene>
    <name evidence="1" type="ORF">H0235_010999</name>
</gene>
<keyword evidence="2" id="KW-1185">Reference proteome</keyword>
<proteinExistence type="predicted"/>